<comment type="caution">
    <text evidence="3">The sequence shown here is derived from an EMBL/GenBank/DDBJ whole genome shotgun (WGS) entry which is preliminary data.</text>
</comment>
<name>A0A017SWB2_9BACT</name>
<keyword evidence="2" id="KW-0732">Signal</keyword>
<organism evidence="3 4">
    <name type="scientific">Chondromyces apiculatus DSM 436</name>
    <dbReference type="NCBI Taxonomy" id="1192034"/>
    <lineage>
        <taxon>Bacteria</taxon>
        <taxon>Pseudomonadati</taxon>
        <taxon>Myxococcota</taxon>
        <taxon>Polyangia</taxon>
        <taxon>Polyangiales</taxon>
        <taxon>Polyangiaceae</taxon>
        <taxon>Chondromyces</taxon>
    </lineage>
</organism>
<dbReference type="STRING" id="1192034.CAP_8517"/>
<protein>
    <recommendedName>
        <fullName evidence="5">Secreted protein</fullName>
    </recommendedName>
</protein>
<evidence type="ECO:0000313" key="4">
    <source>
        <dbReference type="Proteomes" id="UP000019678"/>
    </source>
</evidence>
<feature type="chain" id="PRO_5001496419" description="Secreted protein" evidence="2">
    <location>
        <begin position="20"/>
        <end position="265"/>
    </location>
</feature>
<reference evidence="3 4" key="1">
    <citation type="submission" date="2013-05" db="EMBL/GenBank/DDBJ databases">
        <title>Genome assembly of Chondromyces apiculatus DSM 436.</title>
        <authorList>
            <person name="Sharma G."/>
            <person name="Khatri I."/>
            <person name="Kaur C."/>
            <person name="Mayilraj S."/>
            <person name="Subramanian S."/>
        </authorList>
    </citation>
    <scope>NUCLEOTIDE SEQUENCE [LARGE SCALE GENOMIC DNA]</scope>
    <source>
        <strain evidence="3 4">DSM 436</strain>
    </source>
</reference>
<evidence type="ECO:0000256" key="2">
    <source>
        <dbReference type="SAM" id="SignalP"/>
    </source>
</evidence>
<evidence type="ECO:0000313" key="3">
    <source>
        <dbReference type="EMBL" id="EYF01264.1"/>
    </source>
</evidence>
<feature type="region of interest" description="Disordered" evidence="1">
    <location>
        <begin position="25"/>
        <end position="66"/>
    </location>
</feature>
<dbReference type="AlphaFoldDB" id="A0A017SWB2"/>
<proteinExistence type="predicted"/>
<gene>
    <name evidence="3" type="ORF">CAP_8517</name>
</gene>
<dbReference type="EMBL" id="ASRX01000085">
    <property type="protein sequence ID" value="EYF01264.1"/>
    <property type="molecule type" value="Genomic_DNA"/>
</dbReference>
<evidence type="ECO:0000256" key="1">
    <source>
        <dbReference type="SAM" id="MobiDB-lite"/>
    </source>
</evidence>
<evidence type="ECO:0008006" key="5">
    <source>
        <dbReference type="Google" id="ProtNLM"/>
    </source>
</evidence>
<dbReference type="RefSeq" id="WP_044249728.1">
    <property type="nucleotide sequence ID" value="NZ_ASRX01000085.1"/>
</dbReference>
<feature type="compositionally biased region" description="Low complexity" evidence="1">
    <location>
        <begin position="48"/>
        <end position="66"/>
    </location>
</feature>
<sequence length="265" mass="26662">MHSATLGSFVILALVSAAAGCQGQDKAETSPEVTRAAAQSPGATKGNAAPGASGAHGAAPTPGSPATAAALGGAAAAATPTTGYDLTAIKTIPDSCTTAAVVLASAPKSVGSSYEWSTSRQALLANQQFRVTTQPSPAAGEVFLAPYEMSGGYALVARCGDGATCNQLAAMYKAIVRSSRPQVICGPVQGLGAKVASFPLIDPTTDLPKPQNAAASCARLNACQIATDRSTPGDPFLECQKAPHKFKLDCASRYPCAEVLACLQH</sequence>
<dbReference type="OrthoDB" id="5528738at2"/>
<keyword evidence="4" id="KW-1185">Reference proteome</keyword>
<feature type="signal peptide" evidence="2">
    <location>
        <begin position="1"/>
        <end position="19"/>
    </location>
</feature>
<accession>A0A017SWB2</accession>
<dbReference type="Proteomes" id="UP000019678">
    <property type="component" value="Unassembled WGS sequence"/>
</dbReference>